<sequence length="107" mass="11448">MRMGRRVAAVAVFAASIGLGASGVAWGGSLDSAVPVRRPDVIQPMPPGFPQNGPIGCDDWAEPYENNVPQWGTDPYNQFDNWCDGPEDGLSAQQPPVNDEQGRIVNP</sequence>
<evidence type="ECO:0000313" key="2">
    <source>
        <dbReference type="EMBL" id="ANS29938.1"/>
    </source>
</evidence>
<dbReference type="Proteomes" id="UP001231166">
    <property type="component" value="Chromosome"/>
</dbReference>
<accession>A0A1B1KBI1</accession>
<reference evidence="4" key="3">
    <citation type="submission" date="2023-07" db="EMBL/GenBank/DDBJ databases">
        <title>Genomic analysis of Rhodococcus opacus VOC-14 with glycol ethers degradation activity.</title>
        <authorList>
            <person name="Narkevich D.A."/>
            <person name="Hlushen A.M."/>
            <person name="Akhremchuk A.E."/>
            <person name="Sikolenko M.A."/>
            <person name="Valentovich L.N."/>
        </authorList>
    </citation>
    <scope>NUCLEOTIDE SEQUENCE</scope>
    <source>
        <strain evidence="4">VOC-14</strain>
    </source>
</reference>
<feature type="compositionally biased region" description="Polar residues" evidence="1">
    <location>
        <begin position="67"/>
        <end position="80"/>
    </location>
</feature>
<dbReference type="AlphaFoldDB" id="A0A1B1KBI1"/>
<dbReference type="Proteomes" id="UP000186108">
    <property type="component" value="Chromosome"/>
</dbReference>
<evidence type="ECO:0000313" key="5">
    <source>
        <dbReference type="Proteomes" id="UP000186108"/>
    </source>
</evidence>
<gene>
    <name evidence="3" type="ORF">O4328_05150</name>
    <name evidence="4" type="ORF">Q5707_28040</name>
    <name evidence="2" type="ORF">R1CP_26455</name>
</gene>
<reference evidence="2 5" key="1">
    <citation type="submission" date="2014-07" db="EMBL/GenBank/DDBJ databases">
        <authorList>
            <person name="Zhang J.E."/>
            <person name="Yang H."/>
            <person name="Guo J."/>
            <person name="Deng Z."/>
            <person name="Luo H."/>
            <person name="Luo M."/>
            <person name="Zhao B."/>
        </authorList>
    </citation>
    <scope>NUCLEOTIDE SEQUENCE [LARGE SCALE GENOMIC DNA]</scope>
    <source>
        <strain evidence="2 5">1CP</strain>
    </source>
</reference>
<evidence type="ECO:0000313" key="4">
    <source>
        <dbReference type="EMBL" id="WLF45715.1"/>
    </source>
</evidence>
<dbReference type="EMBL" id="CP009111">
    <property type="protein sequence ID" value="ANS29938.1"/>
    <property type="molecule type" value="Genomic_DNA"/>
</dbReference>
<dbReference type="RefSeq" id="WP_037203105.1">
    <property type="nucleotide sequence ID" value="NZ_CP009111.1"/>
</dbReference>
<feature type="region of interest" description="Disordered" evidence="1">
    <location>
        <begin position="65"/>
        <end position="107"/>
    </location>
</feature>
<proteinExistence type="predicted"/>
<name>A0A1B1KBI1_RHOOP</name>
<evidence type="ECO:0000313" key="6">
    <source>
        <dbReference type="Proteomes" id="UP001066327"/>
    </source>
</evidence>
<protein>
    <submittedName>
        <fullName evidence="2">Uncharacterized protein</fullName>
    </submittedName>
</protein>
<organism evidence="2 5">
    <name type="scientific">Rhodococcus opacus</name>
    <name type="common">Nocardia opaca</name>
    <dbReference type="NCBI Taxonomy" id="37919"/>
    <lineage>
        <taxon>Bacteria</taxon>
        <taxon>Bacillati</taxon>
        <taxon>Actinomycetota</taxon>
        <taxon>Actinomycetes</taxon>
        <taxon>Mycobacteriales</taxon>
        <taxon>Nocardiaceae</taxon>
        <taxon>Rhodococcus</taxon>
    </lineage>
</organism>
<dbReference type="EMBL" id="JAPWIS010000002">
    <property type="protein sequence ID" value="MCZ4583082.1"/>
    <property type="molecule type" value="Genomic_DNA"/>
</dbReference>
<keyword evidence="6" id="KW-1185">Reference proteome</keyword>
<reference evidence="3" key="2">
    <citation type="submission" date="2022-12" db="EMBL/GenBank/DDBJ databases">
        <authorList>
            <person name="Krivoruchko A.V."/>
            <person name="Elkin A."/>
        </authorList>
    </citation>
    <scope>NUCLEOTIDE SEQUENCE</scope>
    <source>
        <strain evidence="3">IEGM 249</strain>
    </source>
</reference>
<evidence type="ECO:0000313" key="3">
    <source>
        <dbReference type="EMBL" id="MCZ4583082.1"/>
    </source>
</evidence>
<dbReference type="PATRIC" id="fig|37919.13.peg.5546"/>
<evidence type="ECO:0000256" key="1">
    <source>
        <dbReference type="SAM" id="MobiDB-lite"/>
    </source>
</evidence>
<dbReference type="Proteomes" id="UP001066327">
    <property type="component" value="Unassembled WGS sequence"/>
</dbReference>
<dbReference type="EMBL" id="CP130953">
    <property type="protein sequence ID" value="WLF45715.1"/>
    <property type="molecule type" value="Genomic_DNA"/>
</dbReference>